<dbReference type="EC" id="1.2.1.-" evidence="6"/>
<feature type="active site" evidence="3">
    <location>
        <position position="254"/>
    </location>
</feature>
<evidence type="ECO:0000256" key="2">
    <source>
        <dbReference type="ARBA" id="ARBA00023002"/>
    </source>
</evidence>
<dbReference type="RefSeq" id="WP_382228840.1">
    <property type="nucleotide sequence ID" value="NZ_JBHTCA010000062.1"/>
</dbReference>
<dbReference type="Pfam" id="PF00171">
    <property type="entry name" value="Aldedh"/>
    <property type="match status" value="1"/>
</dbReference>
<dbReference type="NCBIfam" id="TIGR01780">
    <property type="entry name" value="SSADH"/>
    <property type="match status" value="1"/>
</dbReference>
<organism evidence="6 7">
    <name type="scientific">Hydrogenophaga atypica</name>
    <dbReference type="NCBI Taxonomy" id="249409"/>
    <lineage>
        <taxon>Bacteria</taxon>
        <taxon>Pseudomonadati</taxon>
        <taxon>Pseudomonadota</taxon>
        <taxon>Betaproteobacteria</taxon>
        <taxon>Burkholderiales</taxon>
        <taxon>Comamonadaceae</taxon>
        <taxon>Hydrogenophaga</taxon>
    </lineage>
</organism>
<reference evidence="7" key="1">
    <citation type="journal article" date="2019" name="Int. J. Syst. Evol. Microbiol.">
        <title>The Global Catalogue of Microorganisms (GCM) 10K type strain sequencing project: providing services to taxonomists for standard genome sequencing and annotation.</title>
        <authorList>
            <consortium name="The Broad Institute Genomics Platform"/>
            <consortium name="The Broad Institute Genome Sequencing Center for Infectious Disease"/>
            <person name="Wu L."/>
            <person name="Ma J."/>
        </authorList>
    </citation>
    <scope>NUCLEOTIDE SEQUENCE [LARGE SCALE GENOMIC DNA]</scope>
    <source>
        <strain evidence="7">CGMCC 1.12371</strain>
    </source>
</reference>
<evidence type="ECO:0000256" key="4">
    <source>
        <dbReference type="RuleBase" id="RU003345"/>
    </source>
</evidence>
<evidence type="ECO:0000256" key="3">
    <source>
        <dbReference type="PROSITE-ProRule" id="PRU10007"/>
    </source>
</evidence>
<gene>
    <name evidence="6" type="ORF">ACFQPB_23690</name>
</gene>
<comment type="caution">
    <text evidence="6">The sequence shown here is derived from an EMBL/GenBank/DDBJ whole genome shotgun (WGS) entry which is preliminary data.</text>
</comment>
<dbReference type="InterPro" id="IPR016161">
    <property type="entry name" value="Ald_DH/histidinol_DH"/>
</dbReference>
<name>A0ABW2QRT4_9BURK</name>
<sequence>MTLLPDNALRESRCLIDGEWITERSSFPVTNPATGEVIATVPRLGAEHTRMAIEAAHRAGPGWAAMPAAQRANVLKRWHALILAHAEPLAQILTEEMGKPLSEARAEILCGAGYVEWFAEECRRPVGEVLASPDATRQLSTVRLPVGVVAAITPWNFPHAMLARKLAPALAAGCTVVAKPAELTPLSALALARLAQEAGVPPGVLNIVVGDPVTIGSELTANPLVRKLTFTGSTAVGKLLIRQCAETVKRVSMELGGNAPFIVFDDADLDAAVAGAMASKFRNAGQTCVCANRLFVQAGIYETFTQRLAAAVRDLRVGDGSQPGTTVGPLIDERAVAKAQHHVDDALARGATVVEGNAHLPGNFFAPTVLRDVTMNMLVARQETFGPVAPLIRFTDEADVIAQANATEAGLAGYFFTRDIARAHRVARRLEVGMVGINTGIISTEVAPFGGIKQSGYGREGGSGGMADYQDVKYCCLGNLS</sequence>
<evidence type="ECO:0000313" key="6">
    <source>
        <dbReference type="EMBL" id="MFC7411858.1"/>
    </source>
</evidence>
<evidence type="ECO:0000313" key="7">
    <source>
        <dbReference type="Proteomes" id="UP001596501"/>
    </source>
</evidence>
<dbReference type="InterPro" id="IPR029510">
    <property type="entry name" value="Ald_DH_CS_GLU"/>
</dbReference>
<dbReference type="PANTHER" id="PTHR43353">
    <property type="entry name" value="SUCCINATE-SEMIALDEHYDE DEHYDROGENASE, MITOCHONDRIAL"/>
    <property type="match status" value="1"/>
</dbReference>
<dbReference type="SUPFAM" id="SSF53720">
    <property type="entry name" value="ALDH-like"/>
    <property type="match status" value="1"/>
</dbReference>
<accession>A0ABW2QRT4</accession>
<dbReference type="InterPro" id="IPR016162">
    <property type="entry name" value="Ald_DH_N"/>
</dbReference>
<dbReference type="InterPro" id="IPR050740">
    <property type="entry name" value="Aldehyde_DH_Superfamily"/>
</dbReference>
<dbReference type="PROSITE" id="PS00070">
    <property type="entry name" value="ALDEHYDE_DEHYDR_CYS"/>
    <property type="match status" value="1"/>
</dbReference>
<keyword evidence="2 4" id="KW-0560">Oxidoreductase</keyword>
<proteinExistence type="inferred from homology"/>
<feature type="domain" description="Aldehyde dehydrogenase" evidence="5">
    <location>
        <begin position="20"/>
        <end position="474"/>
    </location>
</feature>
<keyword evidence="7" id="KW-1185">Reference proteome</keyword>
<dbReference type="InterPro" id="IPR015590">
    <property type="entry name" value="Aldehyde_DH_dom"/>
</dbReference>
<dbReference type="Proteomes" id="UP001596501">
    <property type="component" value="Unassembled WGS sequence"/>
</dbReference>
<dbReference type="PROSITE" id="PS00687">
    <property type="entry name" value="ALDEHYDE_DEHYDR_GLU"/>
    <property type="match status" value="1"/>
</dbReference>
<protein>
    <submittedName>
        <fullName evidence="6">NAD-dependent succinate-semialdehyde dehydrogenase</fullName>
        <ecNumber evidence="6">1.2.1.-</ecNumber>
    </submittedName>
</protein>
<dbReference type="EMBL" id="JBHTCA010000062">
    <property type="protein sequence ID" value="MFC7411858.1"/>
    <property type="molecule type" value="Genomic_DNA"/>
</dbReference>
<comment type="similarity">
    <text evidence="1 4">Belongs to the aldehyde dehydrogenase family.</text>
</comment>
<dbReference type="GO" id="GO:0016491">
    <property type="term" value="F:oxidoreductase activity"/>
    <property type="evidence" value="ECO:0007669"/>
    <property type="project" value="UniProtKB-KW"/>
</dbReference>
<dbReference type="CDD" id="cd07103">
    <property type="entry name" value="ALDH_F5_SSADH_GabD"/>
    <property type="match status" value="1"/>
</dbReference>
<evidence type="ECO:0000256" key="1">
    <source>
        <dbReference type="ARBA" id="ARBA00009986"/>
    </source>
</evidence>
<dbReference type="InterPro" id="IPR016163">
    <property type="entry name" value="Ald_DH_C"/>
</dbReference>
<dbReference type="InterPro" id="IPR016160">
    <property type="entry name" value="Ald_DH_CS_CYS"/>
</dbReference>
<dbReference type="InterPro" id="IPR010102">
    <property type="entry name" value="Succ_semiAld_DH"/>
</dbReference>
<dbReference type="Gene3D" id="3.40.309.10">
    <property type="entry name" value="Aldehyde Dehydrogenase, Chain A, domain 2"/>
    <property type="match status" value="1"/>
</dbReference>
<evidence type="ECO:0000259" key="5">
    <source>
        <dbReference type="Pfam" id="PF00171"/>
    </source>
</evidence>
<dbReference type="PANTHER" id="PTHR43353:SF5">
    <property type="entry name" value="SUCCINATE-SEMIALDEHYDE DEHYDROGENASE, MITOCHONDRIAL"/>
    <property type="match status" value="1"/>
</dbReference>
<dbReference type="Gene3D" id="3.40.605.10">
    <property type="entry name" value="Aldehyde Dehydrogenase, Chain A, domain 1"/>
    <property type="match status" value="1"/>
</dbReference>